<protein>
    <recommendedName>
        <fullName evidence="4">Carbohydrate sulfotransferase</fullName>
    </recommendedName>
</protein>
<accession>A0AA36GPZ5</accession>
<name>A0AA36GPZ5_CYLNA</name>
<dbReference type="InterPro" id="IPR005331">
    <property type="entry name" value="Sulfotransferase"/>
</dbReference>
<dbReference type="GO" id="GO:0016020">
    <property type="term" value="C:membrane"/>
    <property type="evidence" value="ECO:0007669"/>
    <property type="project" value="InterPro"/>
</dbReference>
<feature type="chain" id="PRO_5041403185" description="Carbohydrate sulfotransferase" evidence="1">
    <location>
        <begin position="18"/>
        <end position="297"/>
    </location>
</feature>
<organism evidence="2 3">
    <name type="scientific">Cylicocyclus nassatus</name>
    <name type="common">Nematode worm</name>
    <dbReference type="NCBI Taxonomy" id="53992"/>
    <lineage>
        <taxon>Eukaryota</taxon>
        <taxon>Metazoa</taxon>
        <taxon>Ecdysozoa</taxon>
        <taxon>Nematoda</taxon>
        <taxon>Chromadorea</taxon>
        <taxon>Rhabditida</taxon>
        <taxon>Rhabditina</taxon>
        <taxon>Rhabditomorpha</taxon>
        <taxon>Strongyloidea</taxon>
        <taxon>Strongylidae</taxon>
        <taxon>Cylicocyclus</taxon>
    </lineage>
</organism>
<feature type="signal peptide" evidence="1">
    <location>
        <begin position="1"/>
        <end position="17"/>
    </location>
</feature>
<proteinExistence type="predicted"/>
<evidence type="ECO:0000313" key="3">
    <source>
        <dbReference type="Proteomes" id="UP001176961"/>
    </source>
</evidence>
<comment type="caution">
    <text evidence="2">The sequence shown here is derived from an EMBL/GenBank/DDBJ whole genome shotgun (WGS) entry which is preliminary data.</text>
</comment>
<reference evidence="2" key="1">
    <citation type="submission" date="2023-07" db="EMBL/GenBank/DDBJ databases">
        <authorList>
            <consortium name="CYATHOMIX"/>
        </authorList>
    </citation>
    <scope>NUCLEOTIDE SEQUENCE</scope>
    <source>
        <strain evidence="2">N/A</strain>
    </source>
</reference>
<dbReference type="GO" id="GO:1902884">
    <property type="term" value="P:positive regulation of response to oxidative stress"/>
    <property type="evidence" value="ECO:0007669"/>
    <property type="project" value="InterPro"/>
</dbReference>
<dbReference type="PANTHER" id="PTHR22900">
    <property type="entry name" value="PROTEIN CBG14245-RELATED"/>
    <property type="match status" value="1"/>
</dbReference>
<dbReference type="Pfam" id="PF03567">
    <property type="entry name" value="Sulfotransfer_2"/>
    <property type="match status" value="1"/>
</dbReference>
<sequence length="297" mass="34814">MLWILHCTSFLFKLCTTCDWDVKNGKEDFCSKVDLNSWFVLAVRNLYSERRSSSCVPPFQRVNGEYKIAHVYRLLACTIQKNFSTTLTAIIFCKERNEYSSLAGVSREFNLSAWTMIAVIRDPLERFVSGFADKCLRRKEWEGYPQRCCGCKTNLTCFMEKLYDKMMLGTFEDYVGDFDAEHFFPQSWRCEFNFHLSQYHILKFDTFKAAEFIRDLAATLKKQNVPESFIAYIVEESVLCGHLNHTTRGTVEQEETRRSILSSRYLMDLLIKMFYYDFVLFGFPLPIENVSSICPQL</sequence>
<dbReference type="EMBL" id="CATQJL010000112">
    <property type="protein sequence ID" value="CAJ0596009.1"/>
    <property type="molecule type" value="Genomic_DNA"/>
</dbReference>
<evidence type="ECO:0000256" key="1">
    <source>
        <dbReference type="SAM" id="SignalP"/>
    </source>
</evidence>
<keyword evidence="3" id="KW-1185">Reference proteome</keyword>
<dbReference type="InterPro" id="IPR007669">
    <property type="entry name" value="Chst-1-like"/>
</dbReference>
<keyword evidence="1" id="KW-0732">Signal</keyword>
<evidence type="ECO:0000313" key="2">
    <source>
        <dbReference type="EMBL" id="CAJ0596009.1"/>
    </source>
</evidence>
<dbReference type="GO" id="GO:0047756">
    <property type="term" value="F:chondroitin 4-sulfotransferase activity"/>
    <property type="evidence" value="ECO:0007669"/>
    <property type="project" value="InterPro"/>
</dbReference>
<dbReference type="PANTHER" id="PTHR22900:SF13">
    <property type="entry name" value="CARBOHYDRATE SULFOTRANSFERASE-RELATED"/>
    <property type="match status" value="1"/>
</dbReference>
<dbReference type="AlphaFoldDB" id="A0AA36GPZ5"/>
<evidence type="ECO:0008006" key="4">
    <source>
        <dbReference type="Google" id="ProtNLM"/>
    </source>
</evidence>
<dbReference type="GO" id="GO:0050650">
    <property type="term" value="P:chondroitin sulfate proteoglycan biosynthetic process"/>
    <property type="evidence" value="ECO:0007669"/>
    <property type="project" value="InterPro"/>
</dbReference>
<dbReference type="Proteomes" id="UP001176961">
    <property type="component" value="Unassembled WGS sequence"/>
</dbReference>
<gene>
    <name evidence="2" type="ORF">CYNAS_LOCUS7992</name>
</gene>